<evidence type="ECO:0000256" key="1">
    <source>
        <dbReference type="ARBA" id="ARBA00023157"/>
    </source>
</evidence>
<organism evidence="5 6">
    <name type="scientific">Ananas comosus</name>
    <name type="common">Pineapple</name>
    <name type="synonym">Ananas ananas</name>
    <dbReference type="NCBI Taxonomy" id="4615"/>
    <lineage>
        <taxon>Eukaryota</taxon>
        <taxon>Viridiplantae</taxon>
        <taxon>Streptophyta</taxon>
        <taxon>Embryophyta</taxon>
        <taxon>Tracheophyta</taxon>
        <taxon>Spermatophyta</taxon>
        <taxon>Magnoliopsida</taxon>
        <taxon>Liliopsida</taxon>
        <taxon>Poales</taxon>
        <taxon>Bromeliaceae</taxon>
        <taxon>Bromelioideae</taxon>
        <taxon>Ananas</taxon>
    </lineage>
</organism>
<keyword evidence="5" id="KW-1185">Reference proteome</keyword>
<dbReference type="InterPro" id="IPR017937">
    <property type="entry name" value="Thioredoxin_CS"/>
</dbReference>
<evidence type="ECO:0000259" key="4">
    <source>
        <dbReference type="PROSITE" id="PS51352"/>
    </source>
</evidence>
<protein>
    <submittedName>
        <fullName evidence="6">Thioredoxin F, chloroplastic-like</fullName>
    </submittedName>
</protein>
<dbReference type="GeneID" id="109709784"/>
<dbReference type="OrthoDB" id="10263751at2759"/>
<dbReference type="PROSITE" id="PS51352">
    <property type="entry name" value="THIOREDOXIN_2"/>
    <property type="match status" value="1"/>
</dbReference>
<name>A0A6P5EW33_ANACO</name>
<sequence>MALGLSLSSSPSLRSATSLPSSSSLSTTSIGPKRRLDWAGPRRASGSVAASKEASAARSPEPARAGLEAAAAAAAAATAEAVVGQVTEVGKDTFWPIVEAAEDKIVVLDMYTQWCGPCKVIAPKFQELSEKYLDVVFLKLDCNNENKPLAKELGIRVVPTFKILKGGKVVKEVNGAKFDDLVLAIDTVKSS</sequence>
<reference evidence="6" key="2">
    <citation type="submission" date="2025-08" db="UniProtKB">
        <authorList>
            <consortium name="RefSeq"/>
        </authorList>
    </citation>
    <scope>IDENTIFICATION</scope>
    <source>
        <tissue evidence="6">Leaf</tissue>
    </source>
</reference>
<dbReference type="Proteomes" id="UP000515123">
    <property type="component" value="Linkage group 1"/>
</dbReference>
<dbReference type="InterPro" id="IPR013766">
    <property type="entry name" value="Thioredoxin_domain"/>
</dbReference>
<accession>A0A6P5EW33</accession>
<evidence type="ECO:0000313" key="5">
    <source>
        <dbReference type="Proteomes" id="UP000515123"/>
    </source>
</evidence>
<proteinExistence type="inferred from homology"/>
<dbReference type="PRINTS" id="PR00421">
    <property type="entry name" value="THIOREDOXIN"/>
</dbReference>
<dbReference type="PROSITE" id="PS00194">
    <property type="entry name" value="THIOREDOXIN_1"/>
    <property type="match status" value="1"/>
</dbReference>
<evidence type="ECO:0000256" key="3">
    <source>
        <dbReference type="SAM" id="MobiDB-lite"/>
    </source>
</evidence>
<evidence type="ECO:0000313" key="6">
    <source>
        <dbReference type="RefSeq" id="XP_020087697.1"/>
    </source>
</evidence>
<dbReference type="SUPFAM" id="SSF52833">
    <property type="entry name" value="Thioredoxin-like"/>
    <property type="match status" value="1"/>
</dbReference>
<reference evidence="5" key="1">
    <citation type="journal article" date="2015" name="Nat. Genet.">
        <title>The pineapple genome and the evolution of CAM photosynthesis.</title>
        <authorList>
            <person name="Ming R."/>
            <person name="VanBuren R."/>
            <person name="Wai C.M."/>
            <person name="Tang H."/>
            <person name="Schatz M.C."/>
            <person name="Bowers J.E."/>
            <person name="Lyons E."/>
            <person name="Wang M.L."/>
            <person name="Chen J."/>
            <person name="Biggers E."/>
            <person name="Zhang J."/>
            <person name="Huang L."/>
            <person name="Zhang L."/>
            <person name="Miao W."/>
            <person name="Zhang J."/>
            <person name="Ye Z."/>
            <person name="Miao C."/>
            <person name="Lin Z."/>
            <person name="Wang H."/>
            <person name="Zhou H."/>
            <person name="Yim W.C."/>
            <person name="Priest H.D."/>
            <person name="Zheng C."/>
            <person name="Woodhouse M."/>
            <person name="Edger P.P."/>
            <person name="Guyot R."/>
            <person name="Guo H.B."/>
            <person name="Guo H."/>
            <person name="Zheng G."/>
            <person name="Singh R."/>
            <person name="Sharma A."/>
            <person name="Min X."/>
            <person name="Zheng Y."/>
            <person name="Lee H."/>
            <person name="Gurtowski J."/>
            <person name="Sedlazeck F.J."/>
            <person name="Harkess A."/>
            <person name="McKain M.R."/>
            <person name="Liao Z."/>
            <person name="Fang J."/>
            <person name="Liu J."/>
            <person name="Zhang X."/>
            <person name="Zhang Q."/>
            <person name="Hu W."/>
            <person name="Qin Y."/>
            <person name="Wang K."/>
            <person name="Chen L.Y."/>
            <person name="Shirley N."/>
            <person name="Lin Y.R."/>
            <person name="Liu L.Y."/>
            <person name="Hernandez A.G."/>
            <person name="Wright C.L."/>
            <person name="Bulone V."/>
            <person name="Tuskan G.A."/>
            <person name="Heath K."/>
            <person name="Zee F."/>
            <person name="Moore P.H."/>
            <person name="Sunkar R."/>
            <person name="Leebens-Mack J.H."/>
            <person name="Mockler T."/>
            <person name="Bennetzen J.L."/>
            <person name="Freeling M."/>
            <person name="Sankoff D."/>
            <person name="Paterson A.H."/>
            <person name="Zhu X."/>
            <person name="Yang X."/>
            <person name="Smith J.A."/>
            <person name="Cushman J.C."/>
            <person name="Paull R.E."/>
            <person name="Yu Q."/>
        </authorList>
    </citation>
    <scope>NUCLEOTIDE SEQUENCE [LARGE SCALE GENOMIC DNA]</scope>
    <source>
        <strain evidence="5">cv. F153</strain>
    </source>
</reference>
<comment type="similarity">
    <text evidence="2">Belongs to the thioredoxin family. Plant F-type subfamily.</text>
</comment>
<feature type="compositionally biased region" description="Low complexity" evidence="3">
    <location>
        <begin position="44"/>
        <end position="62"/>
    </location>
</feature>
<dbReference type="InterPro" id="IPR036249">
    <property type="entry name" value="Thioredoxin-like_sf"/>
</dbReference>
<feature type="region of interest" description="Disordered" evidence="3">
    <location>
        <begin position="1"/>
        <end position="62"/>
    </location>
</feature>
<feature type="domain" description="Thioredoxin" evidence="4">
    <location>
        <begin position="68"/>
        <end position="190"/>
    </location>
</feature>
<dbReference type="Gene3D" id="3.40.30.10">
    <property type="entry name" value="Glutaredoxin"/>
    <property type="match status" value="1"/>
</dbReference>
<dbReference type="PANTHER" id="PTHR46115">
    <property type="entry name" value="THIOREDOXIN-LIKE PROTEIN 1"/>
    <property type="match status" value="1"/>
</dbReference>
<evidence type="ECO:0000256" key="2">
    <source>
        <dbReference type="ARBA" id="ARBA00038337"/>
    </source>
</evidence>
<dbReference type="Pfam" id="PF00085">
    <property type="entry name" value="Thioredoxin"/>
    <property type="match status" value="1"/>
</dbReference>
<gene>
    <name evidence="6" type="primary">LOC109709784</name>
</gene>
<keyword evidence="1" id="KW-1015">Disulfide bond</keyword>
<dbReference type="CDD" id="cd02947">
    <property type="entry name" value="TRX_family"/>
    <property type="match status" value="1"/>
</dbReference>
<feature type="compositionally biased region" description="Low complexity" evidence="3">
    <location>
        <begin position="1"/>
        <end position="29"/>
    </location>
</feature>
<dbReference type="AlphaFoldDB" id="A0A6P5EW33"/>
<dbReference type="RefSeq" id="XP_020087697.1">
    <property type="nucleotide sequence ID" value="XM_020232108.1"/>
</dbReference>